<evidence type="ECO:0000256" key="5">
    <source>
        <dbReference type="PROSITE-ProRule" id="PRU10141"/>
    </source>
</evidence>
<evidence type="ECO:0000256" key="1">
    <source>
        <dbReference type="ARBA" id="ARBA00022679"/>
    </source>
</evidence>
<keyword evidence="1" id="KW-0808">Transferase</keyword>
<dbReference type="CDD" id="cd14014">
    <property type="entry name" value="STKc_PknB_like"/>
    <property type="match status" value="1"/>
</dbReference>
<gene>
    <name evidence="8" type="ORF">F1728_28415</name>
</gene>
<dbReference type="GO" id="GO:0004674">
    <property type="term" value="F:protein serine/threonine kinase activity"/>
    <property type="evidence" value="ECO:0007669"/>
    <property type="project" value="UniProtKB-KW"/>
</dbReference>
<reference evidence="8 9" key="1">
    <citation type="submission" date="2019-09" db="EMBL/GenBank/DDBJ databases">
        <title>Gimesia benthica sp. nov., a novel bacterium isolated from deep-sea water of the Northwest Indian Ocean.</title>
        <authorList>
            <person name="Dai X."/>
        </authorList>
    </citation>
    <scope>NUCLEOTIDE SEQUENCE [LARGE SCALE GENOMIC DNA]</scope>
    <source>
        <strain evidence="8 9">E7</strain>
    </source>
</reference>
<dbReference type="Gene3D" id="3.30.200.20">
    <property type="entry name" value="Phosphorylase Kinase, domain 1"/>
    <property type="match status" value="1"/>
</dbReference>
<dbReference type="Pfam" id="PF00069">
    <property type="entry name" value="Pkinase"/>
    <property type="match status" value="1"/>
</dbReference>
<dbReference type="AlphaFoldDB" id="A0A6I6ANW6"/>
<feature type="domain" description="Protein kinase" evidence="7">
    <location>
        <begin position="155"/>
        <end position="420"/>
    </location>
</feature>
<keyword evidence="9" id="KW-1185">Reference proteome</keyword>
<dbReference type="Proteomes" id="UP000427281">
    <property type="component" value="Chromosome"/>
</dbReference>
<sequence length="785" mass="86348">MTDSARAVSIPEAYGISPFRSRGRNETQVKRPLNTGSVCCLILRAIHCEATMSEEHELIEGDLDQIIASLMRKIDQGEKIDAQQLVMDHPHLQAELEAYLADVALIEKLAGPTASEQCYASEWNVKAEQTVHYRQGGHSESGTESQLLQGRFGRYQIEKVLGQGAMGTVYLAEDLELERQVALKVPRLDDSESAEMVLERFYREARSAATLRHRGICPVYDVGCEEGVSYISMAFIPGLPLATCIAQGKINSQRKIGIVMRKLALALEAAHQQGVIHRDLKPANIMLDEDNEPVIMDFGLARQLGKQEAERLTVTGMVMGSPAYMSPEQVTGDIDAVGPQSDIYNLGVILYELLTGRLPFQGPAVVLIGQILTAEPVPPSRQVEGVAPELEAICLKMLAKKMDDRYQSMQEVVDGLTVFLKKSGQTFAAKSKRKSSTTAERQPASHWYDFRNGSVSGRAVFLAAALPIVFLLGAIVLLFRAGERTVQVTIDDPSAVVTIDGKQRVRFSGKQGEVELAIGSHEVTVTHNGTIVKGYDQFHFVVAENGNEPLVIEVLDQTAPPVEKPVAKPASESPPLDEPDPVLARLLAMMRQKPVMVQEFDFNRGPDKIGVSNVTFRNGRMLIEMNSGFHDGAWPWADGNGSGLIQVDVKLLEGAGWLVNLHTSEDIGFLIELKDGEMAARASLFGDRKNTLMPGYKLLEKEAPSRGLNQIDQLLILIEGRKITVFLNGKQCGEPFTLDFDIGKYSVLVGALNNNRDQMTKVEYERIRIFPLLPTPHTETEAATP</sequence>
<organism evidence="8 9">
    <name type="scientific">Gimesia benthica</name>
    <dbReference type="NCBI Taxonomy" id="2608982"/>
    <lineage>
        <taxon>Bacteria</taxon>
        <taxon>Pseudomonadati</taxon>
        <taxon>Planctomycetota</taxon>
        <taxon>Planctomycetia</taxon>
        <taxon>Planctomycetales</taxon>
        <taxon>Planctomycetaceae</taxon>
        <taxon>Gimesia</taxon>
    </lineage>
</organism>
<dbReference type="PROSITE" id="PS00107">
    <property type="entry name" value="PROTEIN_KINASE_ATP"/>
    <property type="match status" value="1"/>
</dbReference>
<dbReference type="InterPro" id="IPR008271">
    <property type="entry name" value="Ser/Thr_kinase_AS"/>
</dbReference>
<keyword evidence="2 5" id="KW-0547">Nucleotide-binding</keyword>
<dbReference type="PROSITE" id="PS00108">
    <property type="entry name" value="PROTEIN_KINASE_ST"/>
    <property type="match status" value="1"/>
</dbReference>
<dbReference type="PROSITE" id="PS50011">
    <property type="entry name" value="PROTEIN_KINASE_DOM"/>
    <property type="match status" value="1"/>
</dbReference>
<dbReference type="InterPro" id="IPR017441">
    <property type="entry name" value="Protein_kinase_ATP_BS"/>
</dbReference>
<name>A0A6I6ANW6_9PLAN</name>
<dbReference type="GO" id="GO:0005524">
    <property type="term" value="F:ATP binding"/>
    <property type="evidence" value="ECO:0007669"/>
    <property type="project" value="UniProtKB-UniRule"/>
</dbReference>
<keyword evidence="4 5" id="KW-0067">ATP-binding</keyword>
<feature type="binding site" evidence="5">
    <location>
        <position position="184"/>
    </location>
    <ligand>
        <name>ATP</name>
        <dbReference type="ChEBI" id="CHEBI:30616"/>
    </ligand>
</feature>
<evidence type="ECO:0000256" key="2">
    <source>
        <dbReference type="ARBA" id="ARBA00022741"/>
    </source>
</evidence>
<evidence type="ECO:0000256" key="3">
    <source>
        <dbReference type="ARBA" id="ARBA00022777"/>
    </source>
</evidence>
<keyword evidence="8" id="KW-0723">Serine/threonine-protein kinase</keyword>
<keyword evidence="6" id="KW-0472">Membrane</keyword>
<evidence type="ECO:0000256" key="4">
    <source>
        <dbReference type="ARBA" id="ARBA00022840"/>
    </source>
</evidence>
<dbReference type="KEGG" id="gim:F1728_28415"/>
<keyword evidence="6" id="KW-0812">Transmembrane</keyword>
<dbReference type="SMART" id="SM00220">
    <property type="entry name" value="S_TKc"/>
    <property type="match status" value="1"/>
</dbReference>
<dbReference type="EMBL" id="CP043930">
    <property type="protein sequence ID" value="QGQ26360.1"/>
    <property type="molecule type" value="Genomic_DNA"/>
</dbReference>
<dbReference type="InterPro" id="IPR000719">
    <property type="entry name" value="Prot_kinase_dom"/>
</dbReference>
<dbReference type="Gene3D" id="1.10.510.10">
    <property type="entry name" value="Transferase(Phosphotransferase) domain 1"/>
    <property type="match status" value="1"/>
</dbReference>
<dbReference type="SUPFAM" id="SSF56112">
    <property type="entry name" value="Protein kinase-like (PK-like)"/>
    <property type="match status" value="1"/>
</dbReference>
<dbReference type="PANTHER" id="PTHR43289">
    <property type="entry name" value="MITOGEN-ACTIVATED PROTEIN KINASE KINASE KINASE 20-RELATED"/>
    <property type="match status" value="1"/>
</dbReference>
<accession>A0A6I6ANW6</accession>
<evidence type="ECO:0000256" key="6">
    <source>
        <dbReference type="SAM" id="Phobius"/>
    </source>
</evidence>
<evidence type="ECO:0000313" key="8">
    <source>
        <dbReference type="EMBL" id="QGQ26360.1"/>
    </source>
</evidence>
<protein>
    <submittedName>
        <fullName evidence="8">Serine/threonine protein kinase</fullName>
    </submittedName>
</protein>
<keyword evidence="6" id="KW-1133">Transmembrane helix</keyword>
<evidence type="ECO:0000313" key="9">
    <source>
        <dbReference type="Proteomes" id="UP000427281"/>
    </source>
</evidence>
<feature type="transmembrane region" description="Helical" evidence="6">
    <location>
        <begin position="459"/>
        <end position="479"/>
    </location>
</feature>
<dbReference type="InterPro" id="IPR011009">
    <property type="entry name" value="Kinase-like_dom_sf"/>
</dbReference>
<proteinExistence type="predicted"/>
<evidence type="ECO:0000259" key="7">
    <source>
        <dbReference type="PROSITE" id="PS50011"/>
    </source>
</evidence>
<keyword evidence="3 8" id="KW-0418">Kinase</keyword>
<dbReference type="PANTHER" id="PTHR43289:SF6">
    <property type="entry name" value="SERINE_THREONINE-PROTEIN KINASE NEKL-3"/>
    <property type="match status" value="1"/>
</dbReference>